<dbReference type="STRING" id="59895.A0A103XSC3"/>
<dbReference type="EMBL" id="LEKV01004365">
    <property type="protein sequence ID" value="KVH96000.1"/>
    <property type="molecule type" value="Genomic_DNA"/>
</dbReference>
<feature type="non-terminal residue" evidence="3">
    <location>
        <position position="347"/>
    </location>
</feature>
<evidence type="ECO:0000256" key="1">
    <source>
        <dbReference type="SAM" id="MobiDB-lite"/>
    </source>
</evidence>
<protein>
    <recommendedName>
        <fullName evidence="5">Pollen Ole e 1 allergen/extensin</fullName>
    </recommendedName>
</protein>
<accession>A0A103XSC3</accession>
<dbReference type="AlphaFoldDB" id="A0A103XSC3"/>
<dbReference type="Pfam" id="PF01190">
    <property type="entry name" value="Pollen_Ole_e_1"/>
    <property type="match status" value="1"/>
</dbReference>
<comment type="caution">
    <text evidence="3">The sequence shown here is derived from an EMBL/GenBank/DDBJ whole genome shotgun (WGS) entry which is preliminary data.</text>
</comment>
<feature type="compositionally biased region" description="Pro residues" evidence="1">
    <location>
        <begin position="248"/>
        <end position="268"/>
    </location>
</feature>
<evidence type="ECO:0000313" key="4">
    <source>
        <dbReference type="Proteomes" id="UP000243975"/>
    </source>
</evidence>
<dbReference type="OMA" id="YHPPRYE"/>
<proteinExistence type="predicted"/>
<evidence type="ECO:0008006" key="5">
    <source>
        <dbReference type="Google" id="ProtNLM"/>
    </source>
</evidence>
<dbReference type="Proteomes" id="UP000243975">
    <property type="component" value="Unassembled WGS sequence"/>
</dbReference>
<organism evidence="3 4">
    <name type="scientific">Cynara cardunculus var. scolymus</name>
    <name type="common">Globe artichoke</name>
    <name type="synonym">Cynara scolymus</name>
    <dbReference type="NCBI Taxonomy" id="59895"/>
    <lineage>
        <taxon>Eukaryota</taxon>
        <taxon>Viridiplantae</taxon>
        <taxon>Streptophyta</taxon>
        <taxon>Embryophyta</taxon>
        <taxon>Tracheophyta</taxon>
        <taxon>Spermatophyta</taxon>
        <taxon>Magnoliopsida</taxon>
        <taxon>eudicotyledons</taxon>
        <taxon>Gunneridae</taxon>
        <taxon>Pentapetalae</taxon>
        <taxon>asterids</taxon>
        <taxon>campanulids</taxon>
        <taxon>Asterales</taxon>
        <taxon>Asteraceae</taxon>
        <taxon>Carduoideae</taxon>
        <taxon>Cardueae</taxon>
        <taxon>Carduinae</taxon>
        <taxon>Cynara</taxon>
    </lineage>
</organism>
<dbReference type="PANTHER" id="PTHR33935:SF22">
    <property type="entry name" value="OS10G0149400 PROTEIN"/>
    <property type="match status" value="1"/>
</dbReference>
<feature type="region of interest" description="Disordered" evidence="1">
    <location>
        <begin position="236"/>
        <end position="268"/>
    </location>
</feature>
<reference evidence="3 4" key="1">
    <citation type="journal article" date="2016" name="Sci. Rep.">
        <title>The genome sequence of the outbreeding globe artichoke constructed de novo incorporating a phase-aware low-pass sequencing strategy of F1 progeny.</title>
        <authorList>
            <person name="Scaglione D."/>
            <person name="Reyes-Chin-Wo S."/>
            <person name="Acquadro A."/>
            <person name="Froenicke L."/>
            <person name="Portis E."/>
            <person name="Beitel C."/>
            <person name="Tirone M."/>
            <person name="Mauro R."/>
            <person name="Lo Monaco A."/>
            <person name="Mauromicale G."/>
            <person name="Faccioli P."/>
            <person name="Cattivelli L."/>
            <person name="Rieseberg L."/>
            <person name="Michelmore R."/>
            <person name="Lanteri S."/>
        </authorList>
    </citation>
    <scope>NUCLEOTIDE SEQUENCE [LARGE SCALE GENOMIC DNA]</scope>
    <source>
        <strain evidence="3">2C</strain>
    </source>
</reference>
<dbReference type="PRINTS" id="PR01217">
    <property type="entry name" value="PRICHEXTENSN"/>
</dbReference>
<sequence length="347" mass="38106">VYSGFRAETLLGFLLILLFSGSFGYGDDKIVEVVGIGECGDCKESNVKSSHALSGLRVTVDCKLENGKFKTRGVGELNREGNFKISLPQEILKDGKLTEECYTQLRNAENTPCAVHGGLDAAKIGFLLKSDQRHTFGPTGKLKFSSAVCTSAFLWPFFKYPPLPQLPPLPKNHPWLGHPFPQLPPLPPKVYPSFPFPPKMPIGEPLTPPSVDPPVIDPPPVFKPPPVPVYKPEPKPPVYKPEPKPKPKPPPPPVPDYEPKPKPPVVNPPPVPIYEPPPLPPPVNEPSPKILPPPIPIFKPLPPFYKKPCPPFSLPKLPPFPTLPPKSFHHPIIGDLFPPLPPIFSHP</sequence>
<evidence type="ECO:0000313" key="3">
    <source>
        <dbReference type="EMBL" id="KVH96000.1"/>
    </source>
</evidence>
<feature type="chain" id="PRO_5007119060" description="Pollen Ole e 1 allergen/extensin" evidence="2">
    <location>
        <begin position="25"/>
        <end position="347"/>
    </location>
</feature>
<name>A0A103XSC3_CYNCS</name>
<keyword evidence="4" id="KW-1185">Reference proteome</keyword>
<feature type="signal peptide" evidence="2">
    <location>
        <begin position="1"/>
        <end position="24"/>
    </location>
</feature>
<evidence type="ECO:0000256" key="2">
    <source>
        <dbReference type="SAM" id="SignalP"/>
    </source>
</evidence>
<dbReference type="PANTHER" id="PTHR33935">
    <property type="entry name" value="OS10G0148100 PROTEIN"/>
    <property type="match status" value="1"/>
</dbReference>
<gene>
    <name evidence="3" type="ORF">Ccrd_001904</name>
</gene>
<keyword evidence="2" id="KW-0732">Signal</keyword>
<dbReference type="Gramene" id="KVH96000">
    <property type="protein sequence ID" value="KVH96000"/>
    <property type="gene ID" value="Ccrd_001904"/>
</dbReference>